<organism evidence="2">
    <name type="scientific">Camponotus floridanus</name>
    <name type="common">Florida carpenter ant</name>
    <dbReference type="NCBI Taxonomy" id="104421"/>
    <lineage>
        <taxon>Eukaryota</taxon>
        <taxon>Metazoa</taxon>
        <taxon>Ecdysozoa</taxon>
        <taxon>Arthropoda</taxon>
        <taxon>Hexapoda</taxon>
        <taxon>Insecta</taxon>
        <taxon>Pterygota</taxon>
        <taxon>Neoptera</taxon>
        <taxon>Endopterygota</taxon>
        <taxon>Hymenoptera</taxon>
        <taxon>Apocrita</taxon>
        <taxon>Aculeata</taxon>
        <taxon>Formicoidea</taxon>
        <taxon>Formicidae</taxon>
        <taxon>Formicinae</taxon>
        <taxon>Camponotus</taxon>
    </lineage>
</organism>
<protein>
    <submittedName>
        <fullName evidence="1">Uncharacterized protein</fullName>
    </submittedName>
</protein>
<dbReference type="EMBL" id="GL443072">
    <property type="protein sequence ID" value="EFN62601.1"/>
    <property type="molecule type" value="Genomic_DNA"/>
</dbReference>
<keyword evidence="2" id="KW-1185">Reference proteome</keyword>
<evidence type="ECO:0000313" key="1">
    <source>
        <dbReference type="EMBL" id="EFN62601.1"/>
    </source>
</evidence>
<accession>E2AVD4</accession>
<dbReference type="Proteomes" id="UP000000311">
    <property type="component" value="Unassembled WGS sequence"/>
</dbReference>
<proteinExistence type="predicted"/>
<dbReference type="InParanoid" id="E2AVD4"/>
<name>E2AVD4_CAMFO</name>
<gene>
    <name evidence="1" type="ORF">EAG_03672</name>
</gene>
<reference evidence="1 2" key="1">
    <citation type="journal article" date="2010" name="Science">
        <title>Genomic comparison of the ants Camponotus floridanus and Harpegnathos saltator.</title>
        <authorList>
            <person name="Bonasio R."/>
            <person name="Zhang G."/>
            <person name="Ye C."/>
            <person name="Mutti N.S."/>
            <person name="Fang X."/>
            <person name="Qin N."/>
            <person name="Donahue G."/>
            <person name="Yang P."/>
            <person name="Li Q."/>
            <person name="Li C."/>
            <person name="Zhang P."/>
            <person name="Huang Z."/>
            <person name="Berger S.L."/>
            <person name="Reinberg D."/>
            <person name="Wang J."/>
            <person name="Liebig J."/>
        </authorList>
    </citation>
    <scope>NUCLEOTIDE SEQUENCE [LARGE SCALE GENOMIC DNA]</scope>
    <source>
        <strain evidence="2">C129</strain>
    </source>
</reference>
<evidence type="ECO:0000313" key="2">
    <source>
        <dbReference type="Proteomes" id="UP000000311"/>
    </source>
</evidence>
<sequence length="228" mass="26845">MRARTSWLRQSRLGDTTQGQTHKIQPFSNTLCAVAINTEDWDNAEYFYIQFNSLEYEVSNLIYPLNIIRGAYYNENSTHIYHNNEWQQLIKSDVIEKQLREKEDKVKFAIGMIVSHLQKGYSFQNEENKYHYGVIIGWHYKFDLIFLKKLMSSIKTSERAHIFHGQIIGYVLLDMSAAECHMQVIQKTQCITSPWLSNGELSDDDHMALKMTKMKKFNTIYELPQKTK</sequence>
<dbReference type="AlphaFoldDB" id="E2AVD4"/>